<proteinExistence type="predicted"/>
<evidence type="ECO:0000256" key="1">
    <source>
        <dbReference type="SAM" id="MobiDB-lite"/>
    </source>
</evidence>
<name>A0A165UL33_9HYPH</name>
<reference evidence="2 3" key="1">
    <citation type="journal article" date="2016" name="Front. Microbiol.">
        <title>Comparative Genomic Analysis Reveals a Diverse Repertoire of Genes Involved in Prokaryote-Eukaryote Interactions within the Pseudovibrio Genus.</title>
        <authorList>
            <person name="Romano S."/>
            <person name="Fernandez-Guerra A."/>
            <person name="Reen F.J."/>
            <person name="Glockner F.O."/>
            <person name="Crowley S.P."/>
            <person name="O'Sullivan O."/>
            <person name="Cotter P.D."/>
            <person name="Adams C."/>
            <person name="Dobson A.D."/>
            <person name="O'Gara F."/>
        </authorList>
    </citation>
    <scope>NUCLEOTIDE SEQUENCE [LARGE SCALE GENOMIC DNA]</scope>
    <source>
        <strain evidence="2 3">Ad2</strain>
    </source>
</reference>
<keyword evidence="3" id="KW-1185">Reference proteome</keyword>
<gene>
    <name evidence="2" type="ORF">PsAD2_03799</name>
</gene>
<evidence type="ECO:0000313" key="3">
    <source>
        <dbReference type="Proteomes" id="UP000076577"/>
    </source>
</evidence>
<protein>
    <submittedName>
        <fullName evidence="2">Uncharacterized protein</fullName>
    </submittedName>
</protein>
<accession>A0A165UL33</accession>
<organism evidence="2 3">
    <name type="scientific">Pseudovibrio axinellae</name>
    <dbReference type="NCBI Taxonomy" id="989403"/>
    <lineage>
        <taxon>Bacteria</taxon>
        <taxon>Pseudomonadati</taxon>
        <taxon>Pseudomonadota</taxon>
        <taxon>Alphaproteobacteria</taxon>
        <taxon>Hyphomicrobiales</taxon>
        <taxon>Stappiaceae</taxon>
        <taxon>Pseudovibrio</taxon>
    </lineage>
</organism>
<sequence length="45" mass="5214">MLSIKYSLTEPHPDGRSNMKGPDSAKRSLALLFFDQKKRAMPRFF</sequence>
<comment type="caution">
    <text evidence="2">The sequence shown here is derived from an EMBL/GenBank/DDBJ whole genome shotgun (WGS) entry which is preliminary data.</text>
</comment>
<evidence type="ECO:0000313" key="2">
    <source>
        <dbReference type="EMBL" id="KZL12494.1"/>
    </source>
</evidence>
<dbReference type="AlphaFoldDB" id="A0A165UL33"/>
<dbReference type="EMBL" id="LMCB01000098">
    <property type="protein sequence ID" value="KZL12494.1"/>
    <property type="molecule type" value="Genomic_DNA"/>
</dbReference>
<dbReference type="Proteomes" id="UP000076577">
    <property type="component" value="Unassembled WGS sequence"/>
</dbReference>
<feature type="region of interest" description="Disordered" evidence="1">
    <location>
        <begin position="1"/>
        <end position="23"/>
    </location>
</feature>